<dbReference type="Pfam" id="PF13563">
    <property type="entry name" value="2_5_RNA_ligase2"/>
    <property type="match status" value="1"/>
</dbReference>
<accession>A0A6P1NQE9</accession>
<dbReference type="Gene3D" id="3.90.1140.10">
    <property type="entry name" value="Cyclic phosphodiesterase"/>
    <property type="match status" value="1"/>
</dbReference>
<dbReference type="Proteomes" id="UP000464214">
    <property type="component" value="Chromosome"/>
</dbReference>
<reference evidence="1 2" key="1">
    <citation type="submission" date="2020-01" db="EMBL/GenBank/DDBJ databases">
        <authorList>
            <person name="Kim M."/>
        </authorList>
    </citation>
    <scope>NUCLEOTIDE SEQUENCE [LARGE SCALE GENOMIC DNA]</scope>
    <source>
        <strain evidence="1 2">BT10</strain>
    </source>
</reference>
<dbReference type="AlphaFoldDB" id="A0A6P1NQE9"/>
<evidence type="ECO:0000313" key="1">
    <source>
        <dbReference type="EMBL" id="QHL86066.1"/>
    </source>
</evidence>
<name>A0A6P1NQE9_9BACT</name>
<protein>
    <submittedName>
        <fullName evidence="1">2'-5' RNA ligase family protein</fullName>
    </submittedName>
</protein>
<keyword evidence="2" id="KW-1185">Reference proteome</keyword>
<dbReference type="InterPro" id="IPR009097">
    <property type="entry name" value="Cyclic_Pdiesterase"/>
</dbReference>
<dbReference type="KEGG" id="nib:GU926_00840"/>
<dbReference type="RefSeq" id="WP_160688097.1">
    <property type="nucleotide sequence ID" value="NZ_CP047897.1"/>
</dbReference>
<evidence type="ECO:0000313" key="2">
    <source>
        <dbReference type="Proteomes" id="UP000464214"/>
    </source>
</evidence>
<organism evidence="1 2">
    <name type="scientific">Nibribacter ruber</name>
    <dbReference type="NCBI Taxonomy" id="2698458"/>
    <lineage>
        <taxon>Bacteria</taxon>
        <taxon>Pseudomonadati</taxon>
        <taxon>Bacteroidota</taxon>
        <taxon>Cytophagia</taxon>
        <taxon>Cytophagales</taxon>
        <taxon>Hymenobacteraceae</taxon>
        <taxon>Nibribacter</taxon>
    </lineage>
</organism>
<dbReference type="EMBL" id="CP047897">
    <property type="protein sequence ID" value="QHL86066.1"/>
    <property type="molecule type" value="Genomic_DNA"/>
</dbReference>
<dbReference type="SUPFAM" id="SSF55144">
    <property type="entry name" value="LigT-like"/>
    <property type="match status" value="1"/>
</dbReference>
<keyword evidence="1" id="KW-0436">Ligase</keyword>
<proteinExistence type="predicted"/>
<gene>
    <name evidence="1" type="ORF">GU926_00840</name>
</gene>
<dbReference type="GO" id="GO:0016874">
    <property type="term" value="F:ligase activity"/>
    <property type="evidence" value="ECO:0007669"/>
    <property type="project" value="UniProtKB-KW"/>
</dbReference>
<sequence>MVAIVSLLDAEHTLRMNHLISLLEQEFGLKGVQTTPDPHLTWLTASDSSLPYIKEAMLHAASLCCKLPIKTTGLGIFPGEKPVLYIPVIRTAVINHFQCHLYEAIRQISPEVGHIYQPDSWLPHLTLALADTTPLLVGQAVQFLNTLSFNWEINLDNLSLLTKHGDKFLSECSFPLEEAKEEPRVKLFSKY</sequence>